<reference evidence="2" key="1">
    <citation type="journal article" date="2018" name="Nat. Biotechnol.">
        <title>A standardized bacterial taxonomy based on genome phylogeny substantially revises the tree of life.</title>
        <authorList>
            <person name="Parks D.H."/>
            <person name="Chuvochina M."/>
            <person name="Waite D.W."/>
            <person name="Rinke C."/>
            <person name="Skarshewski A."/>
            <person name="Chaumeil P.A."/>
            <person name="Hugenholtz P."/>
        </authorList>
    </citation>
    <scope>NUCLEOTIDE SEQUENCE [LARGE SCALE GENOMIC DNA]</scope>
    <source>
        <strain evidence="2">UBA11284</strain>
    </source>
</reference>
<dbReference type="AlphaFoldDB" id="A0A3D0KJZ3"/>
<comment type="caution">
    <text evidence="2">The sequence shown here is derived from an EMBL/GenBank/DDBJ whole genome shotgun (WGS) entry which is preliminary data.</text>
</comment>
<keyword evidence="1" id="KW-0812">Transmembrane</keyword>
<protein>
    <recommendedName>
        <fullName evidence="3">Transmembrane protein</fullName>
    </recommendedName>
</protein>
<sequence>MEQRQPVRYPRVKLLLIFAAFAAPIVTAWMMLTWQIGIPSEDTAHGQVHVSVPALDDWPLSAQPEKNDAWTLVFDCTSLCDERMDELWRLHRALGREAPRLERLRIGGSAQELPGEKVSRWLAEPAWREENSVWLMDPFGRPALSFNNAVPAADILDDIRHLFKVNPL</sequence>
<evidence type="ECO:0000313" key="2">
    <source>
        <dbReference type="EMBL" id="HCA03892.1"/>
    </source>
</evidence>
<evidence type="ECO:0000256" key="1">
    <source>
        <dbReference type="SAM" id="Phobius"/>
    </source>
</evidence>
<evidence type="ECO:0008006" key="3">
    <source>
        <dbReference type="Google" id="ProtNLM"/>
    </source>
</evidence>
<feature type="transmembrane region" description="Helical" evidence="1">
    <location>
        <begin position="12"/>
        <end position="32"/>
    </location>
</feature>
<proteinExistence type="predicted"/>
<keyword evidence="1" id="KW-0472">Membrane</keyword>
<dbReference type="EMBL" id="DOTR01000101">
    <property type="protein sequence ID" value="HCA03892.1"/>
    <property type="molecule type" value="Genomic_DNA"/>
</dbReference>
<accession>A0A3D0KJZ3</accession>
<organism evidence="2">
    <name type="scientific">Halomonas campaniensis</name>
    <dbReference type="NCBI Taxonomy" id="213554"/>
    <lineage>
        <taxon>Bacteria</taxon>
        <taxon>Pseudomonadati</taxon>
        <taxon>Pseudomonadota</taxon>
        <taxon>Gammaproteobacteria</taxon>
        <taxon>Oceanospirillales</taxon>
        <taxon>Halomonadaceae</taxon>
        <taxon>Halomonas</taxon>
    </lineage>
</organism>
<keyword evidence="1" id="KW-1133">Transmembrane helix</keyword>
<gene>
    <name evidence="2" type="ORF">DEO68_17405</name>
</gene>
<name>A0A3D0KJZ3_9GAMM</name>